<accession>A0ABT2FLY3</accession>
<comment type="caution">
    <text evidence="1">The sequence shown here is derived from an EMBL/GenBank/DDBJ whole genome shotgun (WGS) entry which is preliminary data.</text>
</comment>
<organism evidence="1 2">
    <name type="scientific">Shewanella electrica</name>
    <dbReference type="NCBI Taxonomy" id="515560"/>
    <lineage>
        <taxon>Bacteria</taxon>
        <taxon>Pseudomonadati</taxon>
        <taxon>Pseudomonadota</taxon>
        <taxon>Gammaproteobacteria</taxon>
        <taxon>Alteromonadales</taxon>
        <taxon>Shewanellaceae</taxon>
        <taxon>Shewanella</taxon>
    </lineage>
</organism>
<dbReference type="PANTHER" id="PTHR34817:SF2">
    <property type="entry name" value="NUCLEOTIDYLTRANSFERASE"/>
    <property type="match status" value="1"/>
</dbReference>
<proteinExistence type="predicted"/>
<keyword evidence="2" id="KW-1185">Reference proteome</keyword>
<evidence type="ECO:0000313" key="1">
    <source>
        <dbReference type="EMBL" id="MCS4556249.1"/>
    </source>
</evidence>
<dbReference type="RefSeq" id="WP_238895655.1">
    <property type="nucleotide sequence ID" value="NZ_JAKOGG010000004.1"/>
</dbReference>
<dbReference type="PANTHER" id="PTHR34817">
    <property type="entry name" value="NUCLEOTIDYLTRANSFERASE"/>
    <property type="match status" value="1"/>
</dbReference>
<dbReference type="InterPro" id="IPR018775">
    <property type="entry name" value="RlaP"/>
</dbReference>
<dbReference type="InterPro" id="IPR043519">
    <property type="entry name" value="NT_sf"/>
</dbReference>
<reference evidence="2" key="1">
    <citation type="submission" date="2023-07" db="EMBL/GenBank/DDBJ databases">
        <title>Shewanella mangrovi sp. nov., an acetaldehyde- degrading bacterium isolated from mangrove sediment.</title>
        <authorList>
            <person name="Liu Y."/>
        </authorList>
    </citation>
    <scope>NUCLEOTIDE SEQUENCE [LARGE SCALE GENOMIC DNA]</scope>
    <source>
        <strain evidence="2">C32</strain>
    </source>
</reference>
<gene>
    <name evidence="1" type="ORF">L9G74_07365</name>
</gene>
<dbReference type="Pfam" id="PF10127">
    <property type="entry name" value="RlaP"/>
    <property type="match status" value="1"/>
</dbReference>
<sequence>MKQVVDARLQQAIDESVRQEILRRIAAAEREHDVTVLYAVESGSRAWGFASPNSDYDVRFIYAHKPDWYLSVDLEAKRDVIEYPIVDEIDINGWDVRKALQLFNKSNPAIVEWLQSPLVYGDDGYFAAQLRPLLASGYSLNKGVYHYLHMAKTNYRGYLKGSEVRLKKYFYVLRPLLAIRWLLAHRTVAPIEFARLLTMLTEEAVRTEVDKLLAVKMRSDELQTGPQVQVLNQFIETELARYEQFTPLDNNNRLDMTELNRILRGSMAVR</sequence>
<dbReference type="SUPFAM" id="SSF81301">
    <property type="entry name" value="Nucleotidyltransferase"/>
    <property type="match status" value="1"/>
</dbReference>
<dbReference type="EMBL" id="JAKOGG010000004">
    <property type="protein sequence ID" value="MCS4556249.1"/>
    <property type="molecule type" value="Genomic_DNA"/>
</dbReference>
<protein>
    <submittedName>
        <fullName evidence="1">Nucleotidyltransferase domain-containing protein</fullName>
    </submittedName>
</protein>
<name>A0ABT2FLY3_9GAMM</name>
<dbReference type="Proteomes" id="UP001201549">
    <property type="component" value="Unassembled WGS sequence"/>
</dbReference>
<evidence type="ECO:0000313" key="2">
    <source>
        <dbReference type="Proteomes" id="UP001201549"/>
    </source>
</evidence>